<gene>
    <name evidence="1" type="ORF">A3H38_00365</name>
</gene>
<sequence length="99" mass="11160">MAKAKIDQVLEKISSLEEGQQKHYDLIQKQGVVLEQVASDVKAVAEGHAVIRSEMQRGFEEVKEQIKLVDDKVTFVSDKVNIIDRKLDEHIKLPAHAVV</sequence>
<protein>
    <submittedName>
        <fullName evidence="1">Uncharacterized protein</fullName>
    </submittedName>
</protein>
<dbReference type="Proteomes" id="UP000176938">
    <property type="component" value="Unassembled WGS sequence"/>
</dbReference>
<evidence type="ECO:0000313" key="1">
    <source>
        <dbReference type="EMBL" id="OGC03210.1"/>
    </source>
</evidence>
<proteinExistence type="predicted"/>
<comment type="caution">
    <text evidence="1">The sequence shown here is derived from an EMBL/GenBank/DDBJ whole genome shotgun (WGS) entry which is preliminary data.</text>
</comment>
<dbReference type="EMBL" id="METP01000059">
    <property type="protein sequence ID" value="OGC03210.1"/>
    <property type="molecule type" value="Genomic_DNA"/>
</dbReference>
<dbReference type="AlphaFoldDB" id="A0A1F4R514"/>
<evidence type="ECO:0000313" key="2">
    <source>
        <dbReference type="Proteomes" id="UP000176938"/>
    </source>
</evidence>
<organism evidence="1 2">
    <name type="scientific">candidate division WOR-1 bacterium RIFCSPLOWO2_02_FULL_46_20</name>
    <dbReference type="NCBI Taxonomy" id="1802567"/>
    <lineage>
        <taxon>Bacteria</taxon>
        <taxon>Bacillati</taxon>
        <taxon>Saganbacteria</taxon>
    </lineage>
</organism>
<reference evidence="1 2" key="1">
    <citation type="journal article" date="2016" name="Nat. Commun.">
        <title>Thousands of microbial genomes shed light on interconnected biogeochemical processes in an aquifer system.</title>
        <authorList>
            <person name="Anantharaman K."/>
            <person name="Brown C.T."/>
            <person name="Hug L.A."/>
            <person name="Sharon I."/>
            <person name="Castelle C.J."/>
            <person name="Probst A.J."/>
            <person name="Thomas B.C."/>
            <person name="Singh A."/>
            <person name="Wilkins M.J."/>
            <person name="Karaoz U."/>
            <person name="Brodie E.L."/>
            <person name="Williams K.H."/>
            <person name="Hubbard S.S."/>
            <person name="Banfield J.F."/>
        </authorList>
    </citation>
    <scope>NUCLEOTIDE SEQUENCE [LARGE SCALE GENOMIC DNA]</scope>
</reference>
<accession>A0A1F4R514</accession>
<name>A0A1F4R514_UNCSA</name>